<reference evidence="3 4" key="1">
    <citation type="submission" date="2016-11" db="EMBL/GenBank/DDBJ databases">
        <authorList>
            <person name="Jaros S."/>
            <person name="Januszkiewicz K."/>
            <person name="Wedrychowicz H."/>
        </authorList>
    </citation>
    <scope>NUCLEOTIDE SEQUENCE [LARGE SCALE GENOMIC DNA]</scope>
    <source>
        <strain evidence="3 4">DSM 26910</strain>
    </source>
</reference>
<dbReference type="AlphaFoldDB" id="A0A1M5BTB2"/>
<dbReference type="Pfam" id="PF16344">
    <property type="entry name" value="FecR_C"/>
    <property type="match status" value="1"/>
</dbReference>
<dbReference type="STRING" id="1484053.SAMN05444274_105298"/>
<dbReference type="InterPro" id="IPR032508">
    <property type="entry name" value="FecR_C"/>
</dbReference>
<feature type="domain" description="Protein FecR C-terminal" evidence="2">
    <location>
        <begin position="265"/>
        <end position="333"/>
    </location>
</feature>
<dbReference type="PANTHER" id="PTHR30273:SF2">
    <property type="entry name" value="PROTEIN FECR"/>
    <property type="match status" value="1"/>
</dbReference>
<protein>
    <submittedName>
        <fullName evidence="3">FecR family protein</fullName>
    </submittedName>
</protein>
<sequence length="338" mass="38816">MHEFQELLNQLRSNPANKELKKKIREWLSENPGNEQVLQLLKEHWELINTDLSESDFFRLNRVLAKIHVKANMKLSVQRNSNHRRSINRRQIIQIAATLLIPVLTYVGIHYFIKADNTENASQLIVETTGAKIRHFFLPDSTEVWLNSESRLNYPENINKTKQRIVSLSGQAYFKVYHDAARPFAVQTLQMDIRVLGTSFDVSAYPDEQTISSTLEKGSIALFSKQGKQLEQLVPGEQAVFDIVSSTLKRENVKTTDFTSWTVGKLVFHNAGIIEVAQKLERRFGYTISISSELSEENPTYTFTVQHESINEICRLIELSTNARATIDGKHIHFEKTE</sequence>
<organism evidence="3 4">
    <name type="scientific">Mariniphaga anaerophila</name>
    <dbReference type="NCBI Taxonomy" id="1484053"/>
    <lineage>
        <taxon>Bacteria</taxon>
        <taxon>Pseudomonadati</taxon>
        <taxon>Bacteroidota</taxon>
        <taxon>Bacteroidia</taxon>
        <taxon>Marinilabiliales</taxon>
        <taxon>Prolixibacteraceae</taxon>
        <taxon>Mariniphaga</taxon>
    </lineage>
</organism>
<gene>
    <name evidence="3" type="ORF">SAMN05444274_105298</name>
</gene>
<evidence type="ECO:0000313" key="4">
    <source>
        <dbReference type="Proteomes" id="UP000184164"/>
    </source>
</evidence>
<dbReference type="Proteomes" id="UP000184164">
    <property type="component" value="Unassembled WGS sequence"/>
</dbReference>
<dbReference type="OrthoDB" id="783402at2"/>
<feature type="domain" description="FecR protein" evidence="1">
    <location>
        <begin position="126"/>
        <end position="220"/>
    </location>
</feature>
<dbReference type="GO" id="GO:0016989">
    <property type="term" value="F:sigma factor antagonist activity"/>
    <property type="evidence" value="ECO:0007669"/>
    <property type="project" value="TreeGrafter"/>
</dbReference>
<keyword evidence="4" id="KW-1185">Reference proteome</keyword>
<dbReference type="Gene3D" id="3.55.50.30">
    <property type="match status" value="1"/>
</dbReference>
<dbReference type="InterPro" id="IPR012373">
    <property type="entry name" value="Ferrdict_sens_TM"/>
</dbReference>
<dbReference type="PIRSF" id="PIRSF018266">
    <property type="entry name" value="FecR"/>
    <property type="match status" value="1"/>
</dbReference>
<dbReference type="InterPro" id="IPR006860">
    <property type="entry name" value="FecR"/>
</dbReference>
<accession>A0A1M5BTB2</accession>
<dbReference type="Gene3D" id="2.60.120.1440">
    <property type="match status" value="1"/>
</dbReference>
<evidence type="ECO:0000313" key="3">
    <source>
        <dbReference type="EMBL" id="SHF45758.1"/>
    </source>
</evidence>
<evidence type="ECO:0000259" key="2">
    <source>
        <dbReference type="Pfam" id="PF16344"/>
    </source>
</evidence>
<evidence type="ECO:0000259" key="1">
    <source>
        <dbReference type="Pfam" id="PF04773"/>
    </source>
</evidence>
<dbReference type="RefSeq" id="WP_073002193.1">
    <property type="nucleotide sequence ID" value="NZ_FQUM01000005.1"/>
</dbReference>
<name>A0A1M5BTB2_9BACT</name>
<dbReference type="EMBL" id="FQUM01000005">
    <property type="protein sequence ID" value="SHF45758.1"/>
    <property type="molecule type" value="Genomic_DNA"/>
</dbReference>
<dbReference type="Pfam" id="PF04773">
    <property type="entry name" value="FecR"/>
    <property type="match status" value="1"/>
</dbReference>
<dbReference type="PANTHER" id="PTHR30273">
    <property type="entry name" value="PERIPLASMIC SIGNAL SENSOR AND SIGMA FACTOR ACTIVATOR FECR-RELATED"/>
    <property type="match status" value="1"/>
</dbReference>
<proteinExistence type="predicted"/>